<evidence type="ECO:0000256" key="8">
    <source>
        <dbReference type="ARBA" id="ARBA00022989"/>
    </source>
</evidence>
<name>A0A8H6I7R2_9AGAR</name>
<dbReference type="PROSITE" id="PS50255">
    <property type="entry name" value="CYTOCHROME_B5_2"/>
    <property type="match status" value="1"/>
</dbReference>
<feature type="transmembrane region" description="Helical" evidence="15">
    <location>
        <begin position="157"/>
        <end position="177"/>
    </location>
</feature>
<feature type="domain" description="Cytochrome b5 heme-binding" evidence="16">
    <location>
        <begin position="328"/>
        <end position="387"/>
    </location>
</feature>
<evidence type="ECO:0000259" key="16">
    <source>
        <dbReference type="PROSITE" id="PS50255"/>
    </source>
</evidence>
<evidence type="ECO:0000256" key="4">
    <source>
        <dbReference type="ARBA" id="ARBA00022617"/>
    </source>
</evidence>
<dbReference type="Gene3D" id="3.10.120.10">
    <property type="entry name" value="Cytochrome b5-like heme/steroid binding domain"/>
    <property type="match status" value="1"/>
</dbReference>
<dbReference type="InterPro" id="IPR009160">
    <property type="entry name" value="Acyl-CoA_deSatase_haem/ster-bd"/>
</dbReference>
<evidence type="ECO:0000313" key="17">
    <source>
        <dbReference type="EMBL" id="KAF6760453.1"/>
    </source>
</evidence>
<evidence type="ECO:0000256" key="3">
    <source>
        <dbReference type="ARBA" id="ARBA00022516"/>
    </source>
</evidence>
<keyword evidence="5 15" id="KW-0812">Transmembrane</keyword>
<keyword evidence="11 14" id="KW-0443">Lipid metabolism</keyword>
<evidence type="ECO:0000256" key="12">
    <source>
        <dbReference type="ARBA" id="ARBA00023136"/>
    </source>
</evidence>
<feature type="transmembrane region" description="Helical" evidence="15">
    <location>
        <begin position="15"/>
        <end position="35"/>
    </location>
</feature>
<evidence type="ECO:0000256" key="15">
    <source>
        <dbReference type="SAM" id="Phobius"/>
    </source>
</evidence>
<dbReference type="PANTHER" id="PTHR11351:SF31">
    <property type="entry name" value="DESATURASE 1, ISOFORM A-RELATED"/>
    <property type="match status" value="1"/>
</dbReference>
<organism evidence="17 18">
    <name type="scientific">Ephemerocybe angulata</name>
    <dbReference type="NCBI Taxonomy" id="980116"/>
    <lineage>
        <taxon>Eukaryota</taxon>
        <taxon>Fungi</taxon>
        <taxon>Dikarya</taxon>
        <taxon>Basidiomycota</taxon>
        <taxon>Agaricomycotina</taxon>
        <taxon>Agaricomycetes</taxon>
        <taxon>Agaricomycetidae</taxon>
        <taxon>Agaricales</taxon>
        <taxon>Agaricineae</taxon>
        <taxon>Psathyrellaceae</taxon>
        <taxon>Ephemerocybe</taxon>
    </lineage>
</organism>
<dbReference type="InterPro" id="IPR018506">
    <property type="entry name" value="Cyt_B5_heme-BS"/>
</dbReference>
<dbReference type="OrthoDB" id="10260134at2759"/>
<feature type="transmembrane region" description="Helical" evidence="15">
    <location>
        <begin position="44"/>
        <end position="65"/>
    </location>
</feature>
<comment type="similarity">
    <text evidence="2 14">Belongs to the fatty acid desaturase type 1 family.</text>
</comment>
<evidence type="ECO:0000256" key="9">
    <source>
        <dbReference type="ARBA" id="ARBA00023002"/>
    </source>
</evidence>
<dbReference type="EMBL" id="JACGCI010000012">
    <property type="protein sequence ID" value="KAF6760453.1"/>
    <property type="molecule type" value="Genomic_DNA"/>
</dbReference>
<accession>A0A8H6I7R2</accession>
<dbReference type="InterPro" id="IPR005804">
    <property type="entry name" value="FA_desaturase_dom"/>
</dbReference>
<comment type="function">
    <text evidence="14">Stearoyl-CoA desaturase that utilizes O(2) and electrons from reduced cytochrome b5 to introduce the first double bond into saturated fatty acyl-CoA substrates.</text>
</comment>
<evidence type="ECO:0000256" key="2">
    <source>
        <dbReference type="ARBA" id="ARBA00009295"/>
    </source>
</evidence>
<evidence type="ECO:0000256" key="13">
    <source>
        <dbReference type="ARBA" id="ARBA00023160"/>
    </source>
</evidence>
<dbReference type="SUPFAM" id="SSF55856">
    <property type="entry name" value="Cytochrome b5-like heme/steroid binding domain"/>
    <property type="match status" value="1"/>
</dbReference>
<dbReference type="GO" id="GO:0005506">
    <property type="term" value="F:iron ion binding"/>
    <property type="evidence" value="ECO:0007669"/>
    <property type="project" value="TreeGrafter"/>
</dbReference>
<keyword evidence="10 14" id="KW-0408">Iron</keyword>
<dbReference type="PROSITE" id="PS00476">
    <property type="entry name" value="FATTY_ACID_DESATUR_1"/>
    <property type="match status" value="1"/>
</dbReference>
<dbReference type="EC" id="1.14.19.1" evidence="14"/>
<dbReference type="CDD" id="cd03505">
    <property type="entry name" value="Delta9-FADS-like"/>
    <property type="match status" value="1"/>
</dbReference>
<evidence type="ECO:0000256" key="11">
    <source>
        <dbReference type="ARBA" id="ARBA00023098"/>
    </source>
</evidence>
<evidence type="ECO:0000256" key="10">
    <source>
        <dbReference type="ARBA" id="ARBA00023004"/>
    </source>
</evidence>
<dbReference type="GO" id="GO:0004768">
    <property type="term" value="F:stearoyl-CoA 9-desaturase activity"/>
    <property type="evidence" value="ECO:0007669"/>
    <property type="project" value="UniProtKB-UniRule"/>
</dbReference>
<keyword evidence="4 14" id="KW-0349">Heme</keyword>
<evidence type="ECO:0000256" key="1">
    <source>
        <dbReference type="ARBA" id="ARBA00004141"/>
    </source>
</evidence>
<dbReference type="GO" id="GO:0006636">
    <property type="term" value="P:unsaturated fatty acid biosynthetic process"/>
    <property type="evidence" value="ECO:0007669"/>
    <property type="project" value="UniProtKB-UniRule"/>
</dbReference>
<keyword evidence="3 14" id="KW-0444">Lipid biosynthesis</keyword>
<keyword evidence="14" id="KW-0249">Electron transport</keyword>
<dbReference type="Pfam" id="PF00487">
    <property type="entry name" value="FA_desaturase"/>
    <property type="match status" value="1"/>
</dbReference>
<dbReference type="GO" id="GO:0020037">
    <property type="term" value="F:heme binding"/>
    <property type="evidence" value="ECO:0007669"/>
    <property type="project" value="InterPro"/>
</dbReference>
<sequence>MRSTSTSSFPPTTGIRWFNVFILTATPAVAIYGLLTKPCRRDTLLFSAAYYVFTMLGITAGYHRLWSHRSYKGSQPLQVFLLSGGASAVQGSCYWWARAHRSHHRYTDTDLDPYNAKRGLLWTHLGWMVFRSAVRSGAADITDLRRDALVQFQHRHYFLWATVFGYLLPAVVPGALWGDWAGGVCFSAALRLTIAHHSTFCINSLAHHLGSAPYDDARTPRDHLLSALLTMGEGYHNFHHQFPMDYRNAFYWYQYDPTKWFIAVCAWVGCAGNLRVFPGNEIKKGVLAMKLKELKREQDGLIWPKSVEELPVVDWEQFREESKRKQLMLVSGFIHDVSSFLDEHPGGRLHLTTYTGKDASAAFFGGVYNHSNAAHNLLSTLRVGILSGGLEVVPEHAIPPAQRMLITETKAPIYPQSSLSSL</sequence>
<dbReference type="InterPro" id="IPR001522">
    <property type="entry name" value="FADS-1_CS"/>
</dbReference>
<feature type="transmembrane region" description="Helical" evidence="15">
    <location>
        <begin position="77"/>
        <end position="97"/>
    </location>
</feature>
<keyword evidence="12 15" id="KW-0472">Membrane</keyword>
<evidence type="ECO:0000256" key="14">
    <source>
        <dbReference type="PIRNR" id="PIRNR000345"/>
    </source>
</evidence>
<evidence type="ECO:0000256" key="7">
    <source>
        <dbReference type="ARBA" id="ARBA00022832"/>
    </source>
</evidence>
<comment type="catalytic activity">
    <reaction evidence="14">
        <text>octadecanoyl-CoA + 2 Fe(II)-[cytochrome b5] + O2 + 2 H(+) = (9Z)-octadecenoyl-CoA + 2 Fe(III)-[cytochrome b5] + 2 H2O</text>
        <dbReference type="Rhea" id="RHEA:19721"/>
        <dbReference type="Rhea" id="RHEA-COMP:10438"/>
        <dbReference type="Rhea" id="RHEA-COMP:10439"/>
        <dbReference type="ChEBI" id="CHEBI:15377"/>
        <dbReference type="ChEBI" id="CHEBI:15378"/>
        <dbReference type="ChEBI" id="CHEBI:15379"/>
        <dbReference type="ChEBI" id="CHEBI:29033"/>
        <dbReference type="ChEBI" id="CHEBI:29034"/>
        <dbReference type="ChEBI" id="CHEBI:57387"/>
        <dbReference type="ChEBI" id="CHEBI:57394"/>
        <dbReference type="EC" id="1.14.19.1"/>
    </reaction>
</comment>
<reference evidence="17 18" key="1">
    <citation type="submission" date="2020-07" db="EMBL/GenBank/DDBJ databases">
        <title>Comparative genomics of pyrophilous fungi reveals a link between fire events and developmental genes.</title>
        <authorList>
            <consortium name="DOE Joint Genome Institute"/>
            <person name="Steindorff A.S."/>
            <person name="Carver A."/>
            <person name="Calhoun S."/>
            <person name="Stillman K."/>
            <person name="Liu H."/>
            <person name="Lipzen A."/>
            <person name="Pangilinan J."/>
            <person name="Labutti K."/>
            <person name="Bruns T.D."/>
            <person name="Grigoriev I.V."/>
        </authorList>
    </citation>
    <scope>NUCLEOTIDE SEQUENCE [LARGE SCALE GENOMIC DNA]</scope>
    <source>
        <strain evidence="17 18">CBS 144469</strain>
    </source>
</reference>
<dbReference type="PROSITE" id="PS00191">
    <property type="entry name" value="CYTOCHROME_B5_1"/>
    <property type="match status" value="1"/>
</dbReference>
<dbReference type="GO" id="GO:0005789">
    <property type="term" value="C:endoplasmic reticulum membrane"/>
    <property type="evidence" value="ECO:0007669"/>
    <property type="project" value="TreeGrafter"/>
</dbReference>
<dbReference type="PANTHER" id="PTHR11351">
    <property type="entry name" value="ACYL-COA DESATURASE"/>
    <property type="match status" value="1"/>
</dbReference>
<evidence type="ECO:0000256" key="5">
    <source>
        <dbReference type="ARBA" id="ARBA00022692"/>
    </source>
</evidence>
<evidence type="ECO:0000256" key="6">
    <source>
        <dbReference type="ARBA" id="ARBA00022723"/>
    </source>
</evidence>
<evidence type="ECO:0000313" key="18">
    <source>
        <dbReference type="Proteomes" id="UP000521943"/>
    </source>
</evidence>
<dbReference type="AlphaFoldDB" id="A0A8H6I7R2"/>
<protein>
    <recommendedName>
        <fullName evidence="14">Acyl-CoA desaturase</fullName>
        <ecNumber evidence="14">1.14.19.1</ecNumber>
    </recommendedName>
</protein>
<dbReference type="Proteomes" id="UP000521943">
    <property type="component" value="Unassembled WGS sequence"/>
</dbReference>
<dbReference type="Pfam" id="PF00173">
    <property type="entry name" value="Cyt-b5"/>
    <property type="match status" value="1"/>
</dbReference>
<keyword evidence="18" id="KW-1185">Reference proteome</keyword>
<keyword evidence="13 14" id="KW-0275">Fatty acid biosynthesis</keyword>
<dbReference type="PIRSF" id="PIRSF000345">
    <property type="entry name" value="OLE1"/>
    <property type="match status" value="1"/>
</dbReference>
<gene>
    <name evidence="17" type="ORF">DFP72DRAFT_805057</name>
</gene>
<keyword evidence="14" id="KW-0813">Transport</keyword>
<comment type="subcellular location">
    <subcellularLocation>
        <location evidence="1">Membrane</location>
        <topology evidence="1">Multi-pass membrane protein</topology>
    </subcellularLocation>
</comment>
<keyword evidence="7 14" id="KW-0276">Fatty acid metabolism</keyword>
<dbReference type="InterPro" id="IPR001199">
    <property type="entry name" value="Cyt_B5-like_heme/steroid-bd"/>
</dbReference>
<dbReference type="InterPro" id="IPR015876">
    <property type="entry name" value="Acyl-CoA_DS"/>
</dbReference>
<dbReference type="InterPro" id="IPR036400">
    <property type="entry name" value="Cyt_B5-like_heme/steroid_sf"/>
</dbReference>
<keyword evidence="9 14" id="KW-0560">Oxidoreductase</keyword>
<keyword evidence="8 15" id="KW-1133">Transmembrane helix</keyword>
<dbReference type="PRINTS" id="PR00075">
    <property type="entry name" value="FACDDSATRASE"/>
</dbReference>
<proteinExistence type="inferred from homology"/>
<comment type="caution">
    <text evidence="17">The sequence shown here is derived from an EMBL/GenBank/DDBJ whole genome shotgun (WGS) entry which is preliminary data.</text>
</comment>
<keyword evidence="6 14" id="KW-0479">Metal-binding</keyword>
<comment type="cofactor">
    <cofactor evidence="14">
        <name>Fe(2+)</name>
        <dbReference type="ChEBI" id="CHEBI:29033"/>
    </cofactor>
    <text evidence="14">Expected to bind 2 Fe(2+) ions per subunit.</text>
</comment>
<dbReference type="SMART" id="SM01117">
    <property type="entry name" value="Cyt-b5"/>
    <property type="match status" value="1"/>
</dbReference>